<evidence type="ECO:0000259" key="3">
    <source>
        <dbReference type="Pfam" id="PF17678"/>
    </source>
</evidence>
<feature type="domain" description="Glycosyl hydrolase family 92 N-terminal" evidence="3">
    <location>
        <begin position="5"/>
        <end position="167"/>
    </location>
</feature>
<dbReference type="GO" id="GO:0000224">
    <property type="term" value="F:peptide-N4-(N-acetyl-beta-glucosaminyl)asparagine amidase activity"/>
    <property type="evidence" value="ECO:0007669"/>
    <property type="project" value="TreeGrafter"/>
</dbReference>
<dbReference type="InterPro" id="IPR008928">
    <property type="entry name" value="6-hairpin_glycosidase_sf"/>
</dbReference>
<dbReference type="EMBL" id="BJYY01000001">
    <property type="protein sequence ID" value="GEO32384.1"/>
    <property type="molecule type" value="Genomic_DNA"/>
</dbReference>
<protein>
    <recommendedName>
        <fullName evidence="6">Glycoside hydrolase</fullName>
    </recommendedName>
</protein>
<name>A0A512D7C7_9CELL</name>
<evidence type="ECO:0000256" key="1">
    <source>
        <dbReference type="SAM" id="MobiDB-lite"/>
    </source>
</evidence>
<comment type="caution">
    <text evidence="4">The sequence shown here is derived from an EMBL/GenBank/DDBJ whole genome shotgun (WGS) entry which is preliminary data.</text>
</comment>
<dbReference type="AlphaFoldDB" id="A0A512D7C7"/>
<dbReference type="Pfam" id="PF17678">
    <property type="entry name" value="Glyco_hydro_92N"/>
    <property type="match status" value="1"/>
</dbReference>
<dbReference type="InterPro" id="IPR012939">
    <property type="entry name" value="Glyco_hydro_92"/>
</dbReference>
<dbReference type="OrthoDB" id="9804511at2"/>
<dbReference type="Gene3D" id="2.70.98.10">
    <property type="match status" value="1"/>
</dbReference>
<evidence type="ECO:0000259" key="2">
    <source>
        <dbReference type="Pfam" id="PF07971"/>
    </source>
</evidence>
<dbReference type="InterPro" id="IPR014718">
    <property type="entry name" value="GH-type_carb-bd"/>
</dbReference>
<gene>
    <name evidence="4" type="ORF">CAE01nite_01090</name>
</gene>
<feature type="region of interest" description="Disordered" evidence="1">
    <location>
        <begin position="716"/>
        <end position="736"/>
    </location>
</feature>
<reference evidence="4 5" key="1">
    <citation type="submission" date="2019-07" db="EMBL/GenBank/DDBJ databases">
        <title>Whole genome shotgun sequence of Cellulomonas aerilata NBRC 106308.</title>
        <authorList>
            <person name="Hosoyama A."/>
            <person name="Uohara A."/>
            <person name="Ohji S."/>
            <person name="Ichikawa N."/>
        </authorList>
    </citation>
    <scope>NUCLEOTIDE SEQUENCE [LARGE SCALE GENOMIC DNA]</scope>
    <source>
        <strain evidence="4 5">NBRC 106308</strain>
    </source>
</reference>
<keyword evidence="5" id="KW-1185">Reference proteome</keyword>
<dbReference type="GO" id="GO:0005975">
    <property type="term" value="P:carbohydrate metabolic process"/>
    <property type="evidence" value="ECO:0007669"/>
    <property type="project" value="InterPro"/>
</dbReference>
<evidence type="ECO:0000313" key="5">
    <source>
        <dbReference type="Proteomes" id="UP000321181"/>
    </source>
</evidence>
<organism evidence="4 5">
    <name type="scientific">Cellulomonas aerilata</name>
    <dbReference type="NCBI Taxonomy" id="515326"/>
    <lineage>
        <taxon>Bacteria</taxon>
        <taxon>Bacillati</taxon>
        <taxon>Actinomycetota</taxon>
        <taxon>Actinomycetes</taxon>
        <taxon>Micrococcales</taxon>
        <taxon>Cellulomonadaceae</taxon>
        <taxon>Cellulomonas</taxon>
    </lineage>
</organism>
<feature type="domain" description="Glycosyl hydrolase family 92" evidence="2">
    <location>
        <begin position="273"/>
        <end position="713"/>
    </location>
</feature>
<evidence type="ECO:0008006" key="6">
    <source>
        <dbReference type="Google" id="ProtNLM"/>
    </source>
</evidence>
<dbReference type="PANTHER" id="PTHR12143:SF43">
    <property type="entry name" value="PUTATIVE-RELATED"/>
    <property type="match status" value="1"/>
</dbReference>
<dbReference type="InterPro" id="IPR050883">
    <property type="entry name" value="PNGase"/>
</dbReference>
<dbReference type="GO" id="GO:0030246">
    <property type="term" value="F:carbohydrate binding"/>
    <property type="evidence" value="ECO:0007669"/>
    <property type="project" value="InterPro"/>
</dbReference>
<evidence type="ECO:0000313" key="4">
    <source>
        <dbReference type="EMBL" id="GEO32384.1"/>
    </source>
</evidence>
<dbReference type="Pfam" id="PF07971">
    <property type="entry name" value="Glyco_hydro_92"/>
    <property type="match status" value="1"/>
</dbReference>
<sequence>MTGRVDPFIGTGVTDLPPPHGVAASWWWPKPQIGNTHPGATYPLGMVSACAYSGAYPTGYGRYDLSTEGVPPAMYDRQVASGFTHFQQSGTGAIRKYYNYFRVTPMLQPLDDLGQTWDLQDEVATPGLYAATLASGIRCEITVGPKSAVHRYTFPRHRDARLVVDLSLGGLAIPYGRTVPLRAHLHTLAPGVAQGEIVVEGAPLAVHVECDTPQWRQLLWYDRRLMPGGTRLDFDHIRPTTLRPFGLMWAGPTEAGQVVELRFGFSLRGVDRARDNLHADCGPGPSSFRSRLAATTAAWDDHLGAMEVEAPSSDQETVFTTALYHSLVKPCLAPGESPFWPADGPFAFDISTMWDIYRTQLPLLTTLVPDRAVELAQALLYICEEEGNLPIGYRMARGADQFSRQGSALAHTFFADLCRLGLPGVDWDWALVHLHNDLRRTYGEEFLLRGVAHPISHTLDLAFGYWCTSRIAEHVGDAALVDQFAPLAAQWVNAFDPVTGLVRDSTYYEGGKWNYSFRLVHDMAARIALGGGDAEFVATLDRFFGFDAPPVTQPGVRPGVQEMVAGYALHRFEGLNNEPDMEAPWAYQYAGRPDRTADVIHAVVQNQFGVGRGGLPGNDDSGGLSSWYVWASLGLFPVAGQGLFLINAPAWRSSRVRVAGGELAVETTGFVEPSPDRPAQYVRSVRLDGQPLERTWLTGTEVHRGGRLVVELGPEPGRWGTVVRPPSDSTTPSHAA</sequence>
<dbReference type="PANTHER" id="PTHR12143">
    <property type="entry name" value="PEPTIDE N-GLYCANASE PNGASE -RELATED"/>
    <property type="match status" value="1"/>
</dbReference>
<feature type="compositionally biased region" description="Polar residues" evidence="1">
    <location>
        <begin position="727"/>
        <end position="736"/>
    </location>
</feature>
<dbReference type="Proteomes" id="UP000321181">
    <property type="component" value="Unassembled WGS sequence"/>
</dbReference>
<dbReference type="InterPro" id="IPR041371">
    <property type="entry name" value="GH92_N"/>
</dbReference>
<dbReference type="GO" id="GO:0006516">
    <property type="term" value="P:glycoprotein catabolic process"/>
    <property type="evidence" value="ECO:0007669"/>
    <property type="project" value="TreeGrafter"/>
</dbReference>
<dbReference type="Gene3D" id="3.30.2080.10">
    <property type="entry name" value="GH92 mannosidase domain"/>
    <property type="match status" value="1"/>
</dbReference>
<accession>A0A512D7C7</accession>
<dbReference type="Gene3D" id="1.20.1610.10">
    <property type="entry name" value="alpha-1,2-mannosidases domains"/>
    <property type="match status" value="1"/>
</dbReference>
<dbReference type="GO" id="GO:0005829">
    <property type="term" value="C:cytosol"/>
    <property type="evidence" value="ECO:0007669"/>
    <property type="project" value="TreeGrafter"/>
</dbReference>
<dbReference type="Gene3D" id="1.20.1050.60">
    <property type="entry name" value="alpha-1,2-mannosidase"/>
    <property type="match status" value="1"/>
</dbReference>
<proteinExistence type="predicted"/>
<dbReference type="SUPFAM" id="SSF48208">
    <property type="entry name" value="Six-hairpin glycosidases"/>
    <property type="match status" value="1"/>
</dbReference>